<dbReference type="InterPro" id="IPR008972">
    <property type="entry name" value="Cupredoxin"/>
</dbReference>
<feature type="compositionally biased region" description="Polar residues" evidence="1">
    <location>
        <begin position="267"/>
        <end position="276"/>
    </location>
</feature>
<evidence type="ECO:0000256" key="2">
    <source>
        <dbReference type="SAM" id="Phobius"/>
    </source>
</evidence>
<reference evidence="4 5" key="1">
    <citation type="journal article" date="2009" name="PLoS Genet.">
        <title>The genome of Nectria haematococca: contribution of supernumerary chromosomes to gene expansion.</title>
        <authorList>
            <person name="Coleman J.J."/>
            <person name="Rounsley S.D."/>
            <person name="Rodriguez-Carres M."/>
            <person name="Kuo A."/>
            <person name="Wasmann C.C."/>
            <person name="Grimwood J."/>
            <person name="Schmutz J."/>
            <person name="Taga M."/>
            <person name="White G.J."/>
            <person name="Zhou S."/>
            <person name="Schwartz D.C."/>
            <person name="Freitag M."/>
            <person name="Ma L.J."/>
            <person name="Danchin E.G."/>
            <person name="Henrissat B."/>
            <person name="Coutinho P.M."/>
            <person name="Nelson D.R."/>
            <person name="Straney D."/>
            <person name="Napoli C.A."/>
            <person name="Barker B.M."/>
            <person name="Gribskov M."/>
            <person name="Rep M."/>
            <person name="Kroken S."/>
            <person name="Molnar I."/>
            <person name="Rensing C."/>
            <person name="Kennell J.C."/>
            <person name="Zamora J."/>
            <person name="Farman M.L."/>
            <person name="Selker E.U."/>
            <person name="Salamov A."/>
            <person name="Shapiro H."/>
            <person name="Pangilinan J."/>
            <person name="Lindquist E."/>
            <person name="Lamers C."/>
            <person name="Grigoriev I.V."/>
            <person name="Geiser D.M."/>
            <person name="Covert S.F."/>
            <person name="Temporini E."/>
            <person name="Vanetten H.D."/>
        </authorList>
    </citation>
    <scope>NUCLEOTIDE SEQUENCE [LARGE SCALE GENOMIC DNA]</scope>
    <source>
        <strain evidence="5">ATCC MYA-4622 / CBS 123669 / FGSC 9596 / NRRL 45880 / 77-13-4</strain>
    </source>
</reference>
<sequence>MLPSPFVILPALLAAVWAAGGPEAPTVSGFLTETLDATSTVAEAATTASSSGAATHTVNVGASGHKFTPAEVKAEVGDVIEWRFYPSGHWIIRGDFEHPCIPYEYVDLNREGFSSGAQKVQAITDDAPRFRVRVNNTDPIFFYCGAPGSCVKWHMMGVVNPSKNETLDMWLEKAKDVDYQLRPGEPWPTEDDHPSETASPKESDREEDDEDTSSNLSPGAIAGIAIGSAAVLLLAGALLYLCGRRGGFDKAYRKSFRGTPNPPVAETQYNSPNPSGSPWDVNKPLPGVVAAPFGQSPPMSPHQSVGYGTHPATLAAMMAQAQTQDGTIGDTYTQHPAPSPSQGGTTPKPPEQTAPAELPASADPGNSPLPTYNNNNNNNNNSRSQVFSWAGEETGYRSTNK</sequence>
<dbReference type="OrthoDB" id="2331100at2759"/>
<keyword evidence="5" id="KW-1185">Reference proteome</keyword>
<feature type="chain" id="PRO_5002988798" description="Phytocyanin domain-containing protein" evidence="3">
    <location>
        <begin position="19"/>
        <end position="401"/>
    </location>
</feature>
<keyword evidence="3" id="KW-0732">Signal</keyword>
<dbReference type="OMA" id="IIEWRFY"/>
<dbReference type="InterPro" id="IPR052953">
    <property type="entry name" value="Ser-rich/MCO-related"/>
</dbReference>
<accession>C7YYI7</accession>
<keyword evidence="2" id="KW-1133">Transmembrane helix</keyword>
<dbReference type="STRING" id="660122.C7YYI7"/>
<dbReference type="Proteomes" id="UP000005206">
    <property type="component" value="Chromosome 8"/>
</dbReference>
<evidence type="ECO:0000313" key="4">
    <source>
        <dbReference type="EMBL" id="EEU43011.1"/>
    </source>
</evidence>
<feature type="compositionally biased region" description="Basic and acidic residues" evidence="1">
    <location>
        <begin position="190"/>
        <end position="204"/>
    </location>
</feature>
<dbReference type="GeneID" id="9665496"/>
<dbReference type="eggNOG" id="ENOG502S0EC">
    <property type="taxonomic scope" value="Eukaryota"/>
</dbReference>
<dbReference type="VEuPathDB" id="FungiDB:NECHADRAFT_46724"/>
<evidence type="ECO:0000313" key="5">
    <source>
        <dbReference type="Proteomes" id="UP000005206"/>
    </source>
</evidence>
<evidence type="ECO:0008006" key="6">
    <source>
        <dbReference type="Google" id="ProtNLM"/>
    </source>
</evidence>
<dbReference type="InParanoid" id="C7YYI7"/>
<protein>
    <recommendedName>
        <fullName evidence="6">Phytocyanin domain-containing protein</fullName>
    </recommendedName>
</protein>
<dbReference type="RefSeq" id="XP_003048724.1">
    <property type="nucleotide sequence ID" value="XM_003048678.1"/>
</dbReference>
<feature type="region of interest" description="Disordered" evidence="1">
    <location>
        <begin position="181"/>
        <end position="217"/>
    </location>
</feature>
<dbReference type="PANTHER" id="PTHR34883:SF8">
    <property type="entry name" value="EXTRACELLULAR SERINE-RICH PROTEIN (AFU_ORTHOLOGUE AFUA_6G00670)"/>
    <property type="match status" value="1"/>
</dbReference>
<name>C7YYI7_FUSV7</name>
<dbReference type="Gene3D" id="2.60.40.420">
    <property type="entry name" value="Cupredoxins - blue copper proteins"/>
    <property type="match status" value="1"/>
</dbReference>
<evidence type="ECO:0000256" key="1">
    <source>
        <dbReference type="SAM" id="MobiDB-lite"/>
    </source>
</evidence>
<dbReference type="SUPFAM" id="SSF49503">
    <property type="entry name" value="Cupredoxins"/>
    <property type="match status" value="1"/>
</dbReference>
<feature type="compositionally biased region" description="Polar residues" evidence="1">
    <location>
        <begin position="330"/>
        <end position="345"/>
    </location>
</feature>
<organism evidence="4 5">
    <name type="scientific">Fusarium vanettenii (strain ATCC MYA-4622 / CBS 123669 / FGSC 9596 / NRRL 45880 / 77-13-4)</name>
    <name type="common">Fusarium solani subsp. pisi</name>
    <dbReference type="NCBI Taxonomy" id="660122"/>
    <lineage>
        <taxon>Eukaryota</taxon>
        <taxon>Fungi</taxon>
        <taxon>Dikarya</taxon>
        <taxon>Ascomycota</taxon>
        <taxon>Pezizomycotina</taxon>
        <taxon>Sordariomycetes</taxon>
        <taxon>Hypocreomycetidae</taxon>
        <taxon>Hypocreales</taxon>
        <taxon>Nectriaceae</taxon>
        <taxon>Fusarium</taxon>
        <taxon>Fusarium solani species complex</taxon>
        <taxon>Fusarium vanettenii</taxon>
    </lineage>
</organism>
<keyword evidence="2" id="KW-0472">Membrane</keyword>
<feature type="signal peptide" evidence="3">
    <location>
        <begin position="1"/>
        <end position="18"/>
    </location>
</feature>
<feature type="region of interest" description="Disordered" evidence="1">
    <location>
        <begin position="327"/>
        <end position="401"/>
    </location>
</feature>
<dbReference type="KEGG" id="nhe:NECHADRAFT_46724"/>
<proteinExistence type="predicted"/>
<dbReference type="PANTHER" id="PTHR34883">
    <property type="entry name" value="SERINE-RICH PROTEIN, PUTATIVE-RELATED-RELATED"/>
    <property type="match status" value="1"/>
</dbReference>
<evidence type="ECO:0000256" key="3">
    <source>
        <dbReference type="SAM" id="SignalP"/>
    </source>
</evidence>
<dbReference type="HOGENOM" id="CLU_043835_1_1_1"/>
<dbReference type="EMBL" id="GG698903">
    <property type="protein sequence ID" value="EEU43011.1"/>
    <property type="molecule type" value="Genomic_DNA"/>
</dbReference>
<keyword evidence="2" id="KW-0812">Transmembrane</keyword>
<dbReference type="AlphaFoldDB" id="C7YYI7"/>
<feature type="region of interest" description="Disordered" evidence="1">
    <location>
        <begin position="254"/>
        <end position="308"/>
    </location>
</feature>
<gene>
    <name evidence="4" type="ORF">NECHADRAFT_46724</name>
</gene>
<feature type="transmembrane region" description="Helical" evidence="2">
    <location>
        <begin position="220"/>
        <end position="243"/>
    </location>
</feature>